<dbReference type="Proteomes" id="UP001152795">
    <property type="component" value="Unassembled WGS sequence"/>
</dbReference>
<dbReference type="SUPFAM" id="SSF51126">
    <property type="entry name" value="Pectin lyase-like"/>
    <property type="match status" value="1"/>
</dbReference>
<dbReference type="AlphaFoldDB" id="A0A6S7J9V3"/>
<proteinExistence type="predicted"/>
<gene>
    <name evidence="1" type="ORF">PACLA_8A055463</name>
</gene>
<reference evidence="1" key="1">
    <citation type="submission" date="2020-04" db="EMBL/GenBank/DDBJ databases">
        <authorList>
            <person name="Alioto T."/>
            <person name="Alioto T."/>
            <person name="Gomez Garrido J."/>
        </authorList>
    </citation>
    <scope>NUCLEOTIDE SEQUENCE</scope>
    <source>
        <strain evidence="1">A484AB</strain>
    </source>
</reference>
<accession>A0A6S7J9V3</accession>
<dbReference type="PANTHER" id="PTHR11319">
    <property type="entry name" value="G PROTEIN-COUPLED RECEPTOR-RELATED"/>
    <property type="match status" value="1"/>
</dbReference>
<name>A0A6S7J9V3_PARCT</name>
<sequence>MSSDGDQIYIDYAPGRPYMECENVTQSTCSIELNKTISFHGNNGQPIIKCKKSCKLFVIKNSKLKVTKVAFHNLVFRSAHTVAECTEASAFELVLENTTFANNSNGIHSTKSENCFININNSTFQEKTYRAIGLKCTNLTAHITNSVFKRNPISLQTFYKKSYKSHSRVLEVFVRNSVFDGEHSTVSTHLFAIKPQHALVLNISIWESAFVNHLGMTKSKNGFSSLLIREVETLRNGIYVSLRNIRVENNLNKLPAVNLMLRFSIDAPFMVEILNSTFRNNSAALVVQMSKVYHRMYASTGKIPTVTIHNNTFTRNFNGRDLENYVPAIFFKEGKYRVTSCRFYDNKAGSRFSAVVIVSKLSNVTFRECYFENHQTVSFAAQLYAKEHSFVSFKGKNIFNILALKTGETIFLRMPFYKTSRVLINHSFQILCPQGYVLNSQKTCNVYENTICCTYIYITCAKCPPKTYALKRAKFIYNTSNHIKCMQCPRGGNCISGTVKAKPNFWGYKTNTSITFAQCPPGYCCDSNDCVSYDSCHGNRTGTLCGRCSGGMSDTLFSSQCTANAKCSGSLFIPSALAMLLLYLIFFLYHEEIVSIVRKTLFGSLSIFETRKTDRNVESKRMQSSGLLKVIFYYYQVVRLLRSTVGPQNKNKIIAKPEDIIGRVLNMVLVDVSLFSCPVQNLQPVQKAAILHSVGYCLLVLLGILYLVTSVLQVFLKPVKPVRIEMRSLVINETQPRPSKFKARVASAFTYISLLMYASSTQLCLSLLHCVPVGDKEVLFLDGNIKCYQTFQYFLLAYVVSSVLPFCLVPVLGAYLLKMDRISVAQFCIACIFPLPFCCLWVYLLVRDYRFHKRTSNNTMESSRVVSGIREDDQENGSHGTCSADNCGCCQGARQHNCCLATTQESESSQTFEDNSLRANEASEQHVLKTAILRVLLGPFRPHKAFLCFGDSILPWEGYLIFRRLALILVLTFVHDNRLKMMLTLILCVAILTSHMYIKPFTRPCDNAIEALSLSTLTVLCGFTLIKNLYYGEDMSSLSDSLNLIHVFNKLENIVVVAPLVILMFIVILSVLGKLLLLIRKCLRSCRN</sequence>
<protein>
    <submittedName>
        <fullName evidence="1">Uncharacterized protein</fullName>
    </submittedName>
</protein>
<dbReference type="PANTHER" id="PTHR11319:SF35">
    <property type="entry name" value="OUTER MEMBRANE PROTEIN PMPC-RELATED"/>
    <property type="match status" value="1"/>
</dbReference>
<dbReference type="Gene3D" id="2.160.20.10">
    <property type="entry name" value="Single-stranded right-handed beta-helix, Pectin lyase-like"/>
    <property type="match status" value="1"/>
</dbReference>
<evidence type="ECO:0000313" key="1">
    <source>
        <dbReference type="EMBL" id="CAB4028866.1"/>
    </source>
</evidence>
<dbReference type="EMBL" id="CACRXK020015780">
    <property type="protein sequence ID" value="CAB4028866.1"/>
    <property type="molecule type" value="Genomic_DNA"/>
</dbReference>
<dbReference type="InterPro" id="IPR012334">
    <property type="entry name" value="Pectin_lyas_fold"/>
</dbReference>
<keyword evidence="2" id="KW-1185">Reference proteome</keyword>
<organism evidence="1 2">
    <name type="scientific">Paramuricea clavata</name>
    <name type="common">Red gorgonian</name>
    <name type="synonym">Violescent sea-whip</name>
    <dbReference type="NCBI Taxonomy" id="317549"/>
    <lineage>
        <taxon>Eukaryota</taxon>
        <taxon>Metazoa</taxon>
        <taxon>Cnidaria</taxon>
        <taxon>Anthozoa</taxon>
        <taxon>Octocorallia</taxon>
        <taxon>Malacalcyonacea</taxon>
        <taxon>Plexauridae</taxon>
        <taxon>Paramuricea</taxon>
    </lineage>
</organism>
<dbReference type="InterPro" id="IPR011050">
    <property type="entry name" value="Pectin_lyase_fold/virulence"/>
</dbReference>
<comment type="caution">
    <text evidence="1">The sequence shown here is derived from an EMBL/GenBank/DDBJ whole genome shotgun (WGS) entry which is preliminary data.</text>
</comment>
<evidence type="ECO:0000313" key="2">
    <source>
        <dbReference type="Proteomes" id="UP001152795"/>
    </source>
</evidence>
<dbReference type="OrthoDB" id="5985942at2759"/>